<dbReference type="PANTHER" id="PTHR16128:SF5">
    <property type="entry name" value="FAD_NAD(P)-BINDING OXIDOREDUCTASE FAMILY PROTEIN"/>
    <property type="match status" value="1"/>
</dbReference>
<dbReference type="Pfam" id="PF01593">
    <property type="entry name" value="Amino_oxidase"/>
    <property type="match status" value="1"/>
</dbReference>
<reference evidence="3 4" key="1">
    <citation type="journal article" date="2016" name="Microbes Environ.">
        <title>Phylogenetically diverse aerobic anoxygenic phototrophic bacteria isolated from epilithic biofilms in Tama river, Japan.</title>
        <authorList>
            <person name="Hirose S."/>
            <person name="Matsuura K."/>
            <person name="Haruta S."/>
        </authorList>
    </citation>
    <scope>NUCLEOTIDE SEQUENCE [LARGE SCALE GENOMIC DNA]</scope>
    <source>
        <strain evidence="3 4">S08</strain>
    </source>
</reference>
<proteinExistence type="predicted"/>
<keyword evidence="1" id="KW-0472">Membrane</keyword>
<keyword evidence="1" id="KW-1133">Transmembrane helix</keyword>
<dbReference type="EMBL" id="AP025637">
    <property type="protein sequence ID" value="BDG72199.1"/>
    <property type="molecule type" value="Genomic_DNA"/>
</dbReference>
<dbReference type="PRINTS" id="PR00419">
    <property type="entry name" value="ADXRDTASE"/>
</dbReference>
<feature type="transmembrane region" description="Helical" evidence="1">
    <location>
        <begin position="20"/>
        <end position="43"/>
    </location>
</feature>
<keyword evidence="1" id="KW-0812">Transmembrane</keyword>
<dbReference type="Gene3D" id="3.50.50.60">
    <property type="entry name" value="FAD/NAD(P)-binding domain"/>
    <property type="match status" value="1"/>
</dbReference>
<evidence type="ECO:0000313" key="4">
    <source>
        <dbReference type="Proteomes" id="UP000831327"/>
    </source>
</evidence>
<dbReference type="InterPro" id="IPR036188">
    <property type="entry name" value="FAD/NAD-bd_sf"/>
</dbReference>
<dbReference type="PANTHER" id="PTHR16128">
    <property type="entry name" value="FAD/NAD(P)-BINDING OXIDOREDUCTASE FAMILY PROTEIN"/>
    <property type="match status" value="1"/>
</dbReference>
<evidence type="ECO:0000313" key="3">
    <source>
        <dbReference type="EMBL" id="BDG72199.1"/>
    </source>
</evidence>
<dbReference type="Pfam" id="PF13450">
    <property type="entry name" value="NAD_binding_8"/>
    <property type="match status" value="1"/>
</dbReference>
<keyword evidence="4" id="KW-1185">Reference proteome</keyword>
<dbReference type="Proteomes" id="UP000831327">
    <property type="component" value="Chromosome"/>
</dbReference>
<accession>A0ABM7Y2X8</accession>
<dbReference type="SUPFAM" id="SSF51905">
    <property type="entry name" value="FAD/NAD(P)-binding domain"/>
    <property type="match status" value="1"/>
</dbReference>
<dbReference type="Gene3D" id="3.90.660.10">
    <property type="match status" value="1"/>
</dbReference>
<protein>
    <submittedName>
        <fullName evidence="3">Renalase</fullName>
    </submittedName>
</protein>
<feature type="domain" description="Amine oxidase" evidence="2">
    <location>
        <begin position="111"/>
        <end position="338"/>
    </location>
</feature>
<evidence type="ECO:0000259" key="2">
    <source>
        <dbReference type="Pfam" id="PF01593"/>
    </source>
</evidence>
<dbReference type="InterPro" id="IPR002937">
    <property type="entry name" value="Amino_oxidase"/>
</dbReference>
<evidence type="ECO:0000256" key="1">
    <source>
        <dbReference type="SAM" id="Phobius"/>
    </source>
</evidence>
<organism evidence="3 4">
    <name type="scientific">Roseomonas fluvialis</name>
    <dbReference type="NCBI Taxonomy" id="1750527"/>
    <lineage>
        <taxon>Bacteria</taxon>
        <taxon>Pseudomonadati</taxon>
        <taxon>Pseudomonadota</taxon>
        <taxon>Alphaproteobacteria</taxon>
        <taxon>Acetobacterales</taxon>
        <taxon>Roseomonadaceae</taxon>
        <taxon>Roseomonas</taxon>
    </lineage>
</organism>
<gene>
    <name evidence="3" type="ORF">Rmf_21280</name>
</gene>
<name>A0ABM7Y2X8_9PROT</name>
<sequence>MGEPEGATPPRSLAPSANTAIPAAMIAIIGAGLAGLSAARALAAHGVPVRLFDKGRAPGGRLATRRAEQDGVRLQFDHGAQYLRAEGADFATALAAAGAQPWPDAARRVGVPGMSALPRALAEGLDIVASRHVGRVVGEPGAWRVQHWDAREAKPGAPLPATPPVEDGPFSAVLVTVPAPQVLDLLPGYAAALGGVRYAPCWTVMASFETRLPLPDTLRPDGHAIGWAARDSSKPGRDGGTECWVVQAGPGWTRAHLEDRAETIVAALLGELAALAGAPLPSPRYAAAHRWRYSLLEASLGQPCLWDATQRIGLAGDWCLAGRAEAAWDSGAALAAAVA</sequence>